<sequence>MERLCRLNCMHCHRVFNYNSTNGTTGLRNHQAKCSPRTQKRVKPLPSTNKSTPANSSDPKQKKLPFLLSRQNKCTGTADAVPVQELAFPDAHTNKNNKNQEVDQNGSHEVLAAPEVSTDQHKNQPHGEIALPEQDFPNDLSQKNQKVYQNCSPEELVRILAIHGHLPRMMEQDGFRKVAACLNPMVNMPSHHDFIGNICDLFQQEKSKLKEKLAALRGRVCLSAYMWHYDPHLAFLCLTIHYIDDEWEKQQKIITFSPMDPSCDAKQYSDIIVGAIREWDLHDKVFSIIVDDVFIDDSVASNIKTSLQKWNKVNANRNLFVVCSATHLLDQVIHVGLDELNKIIEKSAKCAKYAKGSNCSAVQYPNIRYAASPEDWSTASEISEILEHFHEYINWMPIFPSPSDLFDTLKNVYSKVHCSSRYRTDKASKWWKRVNRSSRNAGNSVSYIFVCLW</sequence>
<accession>A0A1B6QC97</accession>
<dbReference type="EMBL" id="CM000761">
    <property type="protein sequence ID" value="OQU89441.1"/>
    <property type="molecule type" value="Genomic_DNA"/>
</dbReference>
<reference evidence="2" key="2">
    <citation type="submission" date="2017-02" db="EMBL/GenBank/DDBJ databases">
        <title>WGS assembly of Sorghum bicolor.</title>
        <authorList>
            <person name="Paterson A."/>
            <person name="Mullet J."/>
            <person name="Bowers J."/>
            <person name="Bruggmann R."/>
            <person name="Dubchak I."/>
            <person name="Grimwood J."/>
            <person name="Gundlach H."/>
            <person name="Haberer G."/>
            <person name="Hellsten U."/>
            <person name="Mitros T."/>
            <person name="Poliakov A."/>
            <person name="Schmutz J."/>
            <person name="Spannagl M."/>
            <person name="Tang H."/>
            <person name="Wang X."/>
            <person name="Wicker T."/>
            <person name="Bharti A."/>
            <person name="Chapman J."/>
            <person name="Feltus F."/>
            <person name="Gowik U."/>
            <person name="Grigoriev I."/>
            <person name="Lyons E."/>
            <person name="Maher C."/>
            <person name="Martis M."/>
            <person name="Narechania A."/>
            <person name="Otillar R."/>
            <person name="Penning B."/>
            <person name="Salamov A."/>
            <person name="Wang Y."/>
            <person name="Zhang L."/>
            <person name="Carpita N."/>
            <person name="Freeling M."/>
            <person name="Gingle A."/>
            <person name="Hash C."/>
            <person name="Keller B."/>
            <person name="Klein P."/>
            <person name="Kresovich S."/>
            <person name="Mccann M."/>
            <person name="Ming R."/>
            <person name="Peterson D."/>
            <person name="Rahman M."/>
            <person name="Ware D."/>
            <person name="Westhoff P."/>
            <person name="Mayer K."/>
            <person name="Messing J."/>
            <person name="Sims D."/>
            <person name="Jenkins J."/>
            <person name="Shu S."/>
            <person name="Rokhsar D."/>
        </authorList>
    </citation>
    <scope>NUCLEOTIDE SEQUENCE</scope>
</reference>
<keyword evidence="3" id="KW-1185">Reference proteome</keyword>
<feature type="compositionally biased region" description="Polar residues" evidence="1">
    <location>
        <begin position="46"/>
        <end position="58"/>
    </location>
</feature>
<dbReference type="eggNOG" id="KOG1121">
    <property type="taxonomic scope" value="Eukaryota"/>
</dbReference>
<feature type="region of interest" description="Disordered" evidence="1">
    <location>
        <begin position="20"/>
        <end position="63"/>
    </location>
</feature>
<dbReference type="InterPro" id="IPR012337">
    <property type="entry name" value="RNaseH-like_sf"/>
</dbReference>
<name>A0A1B6QC97_SORBI</name>
<organism evidence="2 3">
    <name type="scientific">Sorghum bicolor</name>
    <name type="common">Sorghum</name>
    <name type="synonym">Sorghum vulgare</name>
    <dbReference type="NCBI Taxonomy" id="4558"/>
    <lineage>
        <taxon>Eukaryota</taxon>
        <taxon>Viridiplantae</taxon>
        <taxon>Streptophyta</taxon>
        <taxon>Embryophyta</taxon>
        <taxon>Tracheophyta</taxon>
        <taxon>Spermatophyta</taxon>
        <taxon>Magnoliopsida</taxon>
        <taxon>Liliopsida</taxon>
        <taxon>Poales</taxon>
        <taxon>Poaceae</taxon>
        <taxon>PACMAD clade</taxon>
        <taxon>Panicoideae</taxon>
        <taxon>Andropogonodae</taxon>
        <taxon>Andropogoneae</taxon>
        <taxon>Sorghinae</taxon>
        <taxon>Sorghum</taxon>
    </lineage>
</organism>
<dbReference type="Proteomes" id="UP000000768">
    <property type="component" value="Chromosome 2"/>
</dbReference>
<dbReference type="Gramene" id="OQU89441">
    <property type="protein sequence ID" value="OQU89441"/>
    <property type="gene ID" value="SORBI_3002G190400"/>
</dbReference>
<evidence type="ECO:0000313" key="3">
    <source>
        <dbReference type="Proteomes" id="UP000000768"/>
    </source>
</evidence>
<evidence type="ECO:0000256" key="1">
    <source>
        <dbReference type="SAM" id="MobiDB-lite"/>
    </source>
</evidence>
<dbReference type="EMBL" id="CM000761">
    <property type="protein sequence ID" value="OQU89442.1"/>
    <property type="molecule type" value="Genomic_DNA"/>
</dbReference>
<reference evidence="3" key="3">
    <citation type="journal article" date="2018" name="Plant J.">
        <title>The Sorghum bicolor reference genome: improved assembly, gene annotations, a transcriptome atlas, and signatures of genome organization.</title>
        <authorList>
            <person name="McCormick R.F."/>
            <person name="Truong S.K."/>
            <person name="Sreedasyam A."/>
            <person name="Jenkins J."/>
            <person name="Shu S."/>
            <person name="Sims D."/>
            <person name="Kennedy M."/>
            <person name="Amirebrahimi M."/>
            <person name="Weers B.D."/>
            <person name="McKinley B."/>
            <person name="Mattison A."/>
            <person name="Morishige D.T."/>
            <person name="Grimwood J."/>
            <person name="Schmutz J."/>
            <person name="Mullet J.E."/>
        </authorList>
    </citation>
    <scope>NUCLEOTIDE SEQUENCE [LARGE SCALE GENOMIC DNA]</scope>
    <source>
        <strain evidence="3">cv. BTx623</strain>
    </source>
</reference>
<dbReference type="GO" id="GO:0005634">
    <property type="term" value="C:nucleus"/>
    <property type="evidence" value="ECO:0000318"/>
    <property type="project" value="GO_Central"/>
</dbReference>
<dbReference type="EMBL" id="CM000761">
    <property type="protein sequence ID" value="KXG35552.1"/>
    <property type="molecule type" value="Genomic_DNA"/>
</dbReference>
<reference evidence="2 3" key="1">
    <citation type="journal article" date="2009" name="Nature">
        <title>The Sorghum bicolor genome and the diversification of grasses.</title>
        <authorList>
            <person name="Paterson A.H."/>
            <person name="Bowers J.E."/>
            <person name="Bruggmann R."/>
            <person name="Dubchak I."/>
            <person name="Grimwood J."/>
            <person name="Gundlach H."/>
            <person name="Haberer G."/>
            <person name="Hellsten U."/>
            <person name="Mitros T."/>
            <person name="Poliakov A."/>
            <person name="Schmutz J."/>
            <person name="Spannagl M."/>
            <person name="Tang H."/>
            <person name="Wang X."/>
            <person name="Wicker T."/>
            <person name="Bharti A.K."/>
            <person name="Chapman J."/>
            <person name="Feltus F.A."/>
            <person name="Gowik U."/>
            <person name="Grigoriev I.V."/>
            <person name="Lyons E."/>
            <person name="Maher C.A."/>
            <person name="Martis M."/>
            <person name="Narechania A."/>
            <person name="Otillar R.P."/>
            <person name="Penning B.W."/>
            <person name="Salamov A.A."/>
            <person name="Wang Y."/>
            <person name="Zhang L."/>
            <person name="Carpita N.C."/>
            <person name="Freeling M."/>
            <person name="Gingle A.R."/>
            <person name="Hash C.T."/>
            <person name="Keller B."/>
            <person name="Klein P."/>
            <person name="Kresovich S."/>
            <person name="McCann M.C."/>
            <person name="Ming R."/>
            <person name="Peterson D.G."/>
            <person name="Mehboob-ur-Rahman"/>
            <person name="Ware D."/>
            <person name="Westhoff P."/>
            <person name="Mayer K.F."/>
            <person name="Messing J."/>
            <person name="Rokhsar D.S."/>
        </authorList>
    </citation>
    <scope>NUCLEOTIDE SEQUENCE [LARGE SCALE GENOMIC DNA]</scope>
    <source>
        <strain evidence="3">cv. BTx623</strain>
    </source>
</reference>
<dbReference type="AlphaFoldDB" id="A0A1B6QC97"/>
<evidence type="ECO:0008006" key="4">
    <source>
        <dbReference type="Google" id="ProtNLM"/>
    </source>
</evidence>
<dbReference type="Gramene" id="OQU89442">
    <property type="protein sequence ID" value="OQU89442"/>
    <property type="gene ID" value="SORBI_3002G190400"/>
</dbReference>
<dbReference type="GO" id="GO:0006357">
    <property type="term" value="P:regulation of transcription by RNA polymerase II"/>
    <property type="evidence" value="ECO:0000318"/>
    <property type="project" value="GO_Central"/>
</dbReference>
<dbReference type="Gramene" id="KXG35552">
    <property type="protein sequence ID" value="KXG35552"/>
    <property type="gene ID" value="SORBI_3002G190400"/>
</dbReference>
<dbReference type="OMA" id="FHEYINW"/>
<gene>
    <name evidence="2" type="ORF">SORBI_3002G190400</name>
</gene>
<dbReference type="OrthoDB" id="1607513at2759"/>
<dbReference type="PANTHER" id="PTHR34396">
    <property type="entry name" value="OS03G0264950 PROTEIN-RELATED"/>
    <property type="match status" value="1"/>
</dbReference>
<dbReference type="PANTHER" id="PTHR34396:SF32">
    <property type="entry name" value="OS09G0382120 PROTEIN"/>
    <property type="match status" value="1"/>
</dbReference>
<dbReference type="InterPro" id="IPR053031">
    <property type="entry name" value="Cuticle_assoc_protein"/>
</dbReference>
<dbReference type="InParanoid" id="A0A1B6QC97"/>
<proteinExistence type="predicted"/>
<protein>
    <recommendedName>
        <fullName evidence="4">BED-type domain-containing protein</fullName>
    </recommendedName>
</protein>
<evidence type="ECO:0000313" key="2">
    <source>
        <dbReference type="EMBL" id="KXG35552.1"/>
    </source>
</evidence>
<dbReference type="SUPFAM" id="SSF53098">
    <property type="entry name" value="Ribonuclease H-like"/>
    <property type="match status" value="1"/>
</dbReference>